<feature type="compositionally biased region" description="Basic residues" evidence="1">
    <location>
        <begin position="228"/>
        <end position="243"/>
    </location>
</feature>
<feature type="compositionally biased region" description="Low complexity" evidence="1">
    <location>
        <begin position="166"/>
        <end position="179"/>
    </location>
</feature>
<evidence type="ECO:0000256" key="1">
    <source>
        <dbReference type="SAM" id="MobiDB-lite"/>
    </source>
</evidence>
<feature type="compositionally biased region" description="Basic and acidic residues" evidence="1">
    <location>
        <begin position="145"/>
        <end position="157"/>
    </location>
</feature>
<evidence type="ECO:0000313" key="2">
    <source>
        <dbReference type="Proteomes" id="UP000265300"/>
    </source>
</evidence>
<accession>A0A340YAK4</accession>
<reference evidence="3" key="1">
    <citation type="submission" date="2025-08" db="UniProtKB">
        <authorList>
            <consortium name="RefSeq"/>
        </authorList>
    </citation>
    <scope>IDENTIFICATION</scope>
</reference>
<dbReference type="KEGG" id="lve:103088881"/>
<feature type="compositionally biased region" description="Low complexity" evidence="1">
    <location>
        <begin position="351"/>
        <end position="378"/>
    </location>
</feature>
<dbReference type="Proteomes" id="UP000265300">
    <property type="component" value="Unplaced"/>
</dbReference>
<feature type="region of interest" description="Disordered" evidence="1">
    <location>
        <begin position="218"/>
        <end position="245"/>
    </location>
</feature>
<feature type="compositionally biased region" description="Low complexity" evidence="1">
    <location>
        <begin position="278"/>
        <end position="295"/>
    </location>
</feature>
<sequence length="378" mass="40480">MVGISTGYPGRHYHALTRTKIKNLSNDLRGQVATVMQQGQSRGKEENSLQELSNLFILKPRNKNKNVFTCTQWNERAAYRAAVAHAAGATGRRPHALLPGRARASAGAPGLRRAHTDRGAGVPAPVITFQCIWLRGPEETPSATQRERRALPRDPRRAGAGGRGARGVQSRARNADAPASPAPSPRPPRPRGPVQGLPGLCAHLLRRKAAEASGAALGLTAHLPGPRPRPHRRRQHRGQRRLTCRAVPLRSASPQRLSSLYPTSIFSRFKENRISCFSRSGSAAPSPAAAFGQGASPPPPPPALRSAPRAPPLRPRPRAPPDVTGRSRAPPPPPVDVRAPRPRPAGRLRARVLAATTRADPDSGESAGHHSSASPRPR</sequence>
<keyword evidence="2" id="KW-1185">Reference proteome</keyword>
<protein>
    <submittedName>
        <fullName evidence="3">Serine/arginine repetitive matrix protein 1-like</fullName>
    </submittedName>
</protein>
<evidence type="ECO:0000313" key="3">
    <source>
        <dbReference type="RefSeq" id="XP_007470103.1"/>
    </source>
</evidence>
<dbReference type="AlphaFoldDB" id="A0A340YAK4"/>
<name>A0A340YAK4_LIPVE</name>
<proteinExistence type="predicted"/>
<dbReference type="RefSeq" id="XP_007470103.1">
    <property type="nucleotide sequence ID" value="XM_007470041.1"/>
</dbReference>
<gene>
    <name evidence="3" type="primary">LOC103088881</name>
</gene>
<dbReference type="GeneID" id="103088881"/>
<organism evidence="2 3">
    <name type="scientific">Lipotes vexillifer</name>
    <name type="common">Yangtze river dolphin</name>
    <dbReference type="NCBI Taxonomy" id="118797"/>
    <lineage>
        <taxon>Eukaryota</taxon>
        <taxon>Metazoa</taxon>
        <taxon>Chordata</taxon>
        <taxon>Craniata</taxon>
        <taxon>Vertebrata</taxon>
        <taxon>Euteleostomi</taxon>
        <taxon>Mammalia</taxon>
        <taxon>Eutheria</taxon>
        <taxon>Laurasiatheria</taxon>
        <taxon>Artiodactyla</taxon>
        <taxon>Whippomorpha</taxon>
        <taxon>Cetacea</taxon>
        <taxon>Odontoceti</taxon>
        <taxon>Lipotidae</taxon>
        <taxon>Lipotes</taxon>
    </lineage>
</organism>
<feature type="compositionally biased region" description="Basic residues" evidence="1">
    <location>
        <begin position="340"/>
        <end position="350"/>
    </location>
</feature>
<feature type="region of interest" description="Disordered" evidence="1">
    <location>
        <begin position="100"/>
        <end position="119"/>
    </location>
</feature>
<dbReference type="InParanoid" id="A0A340YAK4"/>
<feature type="region of interest" description="Disordered" evidence="1">
    <location>
        <begin position="278"/>
        <end position="378"/>
    </location>
</feature>
<feature type="compositionally biased region" description="Pro residues" evidence="1">
    <location>
        <begin position="180"/>
        <end position="191"/>
    </location>
</feature>
<feature type="compositionally biased region" description="Low complexity" evidence="1">
    <location>
        <begin position="100"/>
        <end position="111"/>
    </location>
</feature>
<feature type="compositionally biased region" description="Pro residues" evidence="1">
    <location>
        <begin position="296"/>
        <end position="320"/>
    </location>
</feature>
<feature type="region of interest" description="Disordered" evidence="1">
    <location>
        <begin position="138"/>
        <end position="198"/>
    </location>
</feature>